<dbReference type="EMBL" id="SRLO01001589">
    <property type="protein sequence ID" value="TNN36652.1"/>
    <property type="molecule type" value="Genomic_DNA"/>
</dbReference>
<dbReference type="AlphaFoldDB" id="A0A4Z2F8N0"/>
<feature type="region of interest" description="Disordered" evidence="1">
    <location>
        <begin position="38"/>
        <end position="86"/>
    </location>
</feature>
<dbReference type="Proteomes" id="UP000314294">
    <property type="component" value="Unassembled WGS sequence"/>
</dbReference>
<proteinExistence type="predicted"/>
<evidence type="ECO:0000313" key="2">
    <source>
        <dbReference type="EMBL" id="TNN36652.1"/>
    </source>
</evidence>
<gene>
    <name evidence="2" type="ORF">EYF80_053186</name>
</gene>
<reference evidence="2 3" key="1">
    <citation type="submission" date="2019-03" db="EMBL/GenBank/DDBJ databases">
        <title>First draft genome of Liparis tanakae, snailfish: a comprehensive survey of snailfish specific genes.</title>
        <authorList>
            <person name="Kim W."/>
            <person name="Song I."/>
            <person name="Jeong J.-H."/>
            <person name="Kim D."/>
            <person name="Kim S."/>
            <person name="Ryu S."/>
            <person name="Song J.Y."/>
            <person name="Lee S.K."/>
        </authorList>
    </citation>
    <scope>NUCLEOTIDE SEQUENCE [LARGE SCALE GENOMIC DNA]</scope>
    <source>
        <tissue evidence="2">Muscle</tissue>
    </source>
</reference>
<accession>A0A4Z2F8N0</accession>
<evidence type="ECO:0000313" key="3">
    <source>
        <dbReference type="Proteomes" id="UP000314294"/>
    </source>
</evidence>
<feature type="compositionally biased region" description="Basic and acidic residues" evidence="1">
    <location>
        <begin position="122"/>
        <end position="131"/>
    </location>
</feature>
<protein>
    <submittedName>
        <fullName evidence="2">Uncharacterized protein</fullName>
    </submittedName>
</protein>
<evidence type="ECO:0000256" key="1">
    <source>
        <dbReference type="SAM" id="MobiDB-lite"/>
    </source>
</evidence>
<comment type="caution">
    <text evidence="2">The sequence shown here is derived from an EMBL/GenBank/DDBJ whole genome shotgun (WGS) entry which is preliminary data.</text>
</comment>
<organism evidence="2 3">
    <name type="scientific">Liparis tanakae</name>
    <name type="common">Tanaka's snailfish</name>
    <dbReference type="NCBI Taxonomy" id="230148"/>
    <lineage>
        <taxon>Eukaryota</taxon>
        <taxon>Metazoa</taxon>
        <taxon>Chordata</taxon>
        <taxon>Craniata</taxon>
        <taxon>Vertebrata</taxon>
        <taxon>Euteleostomi</taxon>
        <taxon>Actinopterygii</taxon>
        <taxon>Neopterygii</taxon>
        <taxon>Teleostei</taxon>
        <taxon>Neoteleostei</taxon>
        <taxon>Acanthomorphata</taxon>
        <taxon>Eupercaria</taxon>
        <taxon>Perciformes</taxon>
        <taxon>Cottioidei</taxon>
        <taxon>Cottales</taxon>
        <taxon>Liparidae</taxon>
        <taxon>Liparis</taxon>
    </lineage>
</organism>
<name>A0A4Z2F8N0_9TELE</name>
<feature type="compositionally biased region" description="Low complexity" evidence="1">
    <location>
        <begin position="38"/>
        <end position="84"/>
    </location>
</feature>
<keyword evidence="3" id="KW-1185">Reference proteome</keyword>
<sequence length="175" mass="17292">MSTGSSPVCTSTLTVAFTSPVVATPAATVAACSLAGAAPSASSAAAPGPAGSGGASASSPFSSLTRLASTSSSGSGGAPPSFSRARFWLRVRRTASSDMAALTLERERERERGWFLTPGETEWQKGGREGDWEATGTSHAGRGGGGGGDDVIFGHSKTGLSDNKRRGAGRGGGGA</sequence>
<feature type="region of interest" description="Disordered" evidence="1">
    <location>
        <begin position="120"/>
        <end position="175"/>
    </location>
</feature>